<evidence type="ECO:0000313" key="4">
    <source>
        <dbReference type="Proteomes" id="UP001589896"/>
    </source>
</evidence>
<evidence type="ECO:0000256" key="1">
    <source>
        <dbReference type="SAM" id="MobiDB-lite"/>
    </source>
</evidence>
<evidence type="ECO:0000259" key="2">
    <source>
        <dbReference type="Pfam" id="PF03713"/>
    </source>
</evidence>
<comment type="caution">
    <text evidence="3">The sequence shown here is derived from an EMBL/GenBank/DDBJ whole genome shotgun (WGS) entry which is preliminary data.</text>
</comment>
<feature type="compositionally biased region" description="Low complexity" evidence="1">
    <location>
        <begin position="208"/>
        <end position="220"/>
    </location>
</feature>
<feature type="compositionally biased region" description="Basic and acidic residues" evidence="1">
    <location>
        <begin position="176"/>
        <end position="199"/>
    </location>
</feature>
<dbReference type="InterPro" id="IPR005183">
    <property type="entry name" value="DUF305_CopM-like"/>
</dbReference>
<keyword evidence="4" id="KW-1185">Reference proteome</keyword>
<organism evidence="3 4">
    <name type="scientific">Lysobacter korlensis</name>
    <dbReference type="NCBI Taxonomy" id="553636"/>
    <lineage>
        <taxon>Bacteria</taxon>
        <taxon>Pseudomonadati</taxon>
        <taxon>Pseudomonadota</taxon>
        <taxon>Gammaproteobacteria</taxon>
        <taxon>Lysobacterales</taxon>
        <taxon>Lysobacteraceae</taxon>
        <taxon>Lysobacter</taxon>
    </lineage>
</organism>
<sequence>MPFGSRERRRRGTRARCSAGSRSRRLSQCPLRALDHCFKSQNQARSASAGIGVAGASRKAREAMASKRAEGVFATLAMTRLVTRSVRRANGTAGRKRGRMRWRRGDCLFARRPGSCLCKPPVRRRKNPDAMRNWLLGTRGSPAPAVPCCDTPSLPSSGERALPPDRTSRPRQCPRVRTDSAHPSRCASDKLGGEAHDALCHPSRPRIPLMTRPRSLPPSSRDARLLRLRPSSLLAAMLAASIAPATAQVSIVNPGAPGAPARELSADDAVKIAASRYSAADVQFMRHMIPHHQQALDMAALVGKRTNSPAVIEAAGRIEASQRDEIGFMQQWLAARGESAAGPQAPAGTHASHSAAAHGAHGDAALQMFGMATPEQMAALAKAEGREFDRQFLQLMISHHGGALKMVEELLEQSGSAYDPTLLEFVNDVANDQAAEIERMTTLLAAVSPDPRTGLKAGFRDAGTAIENLRLVASLPKPPGFFDPENPAGLPLEPVDDKKKKKEEKKDAKALAEEQRDKAFKRFKGESSDKGRGALLSFSNTDMAFSGDVLVVGNYHGFNAYRLGADGVPTLVSSVVCPGGQGDVSIVGNLLLMSVEETRGRLDCGLQGVTEDVSKERFRGLRVFDISDLARPKQVAAVQTCRGSHTHSIVSSDDKRIVVYNSGTSSVRKQEELERCVDELPGDTRTALFRIDVIEIPVADPSKARVVDSPAVFADPKTGTLAGLWRGGDHGDGTQKTSKTDHCHDITVFPAKKIAAGACSGNGILFDITNPLKPKRIDAVTDPGFAYWHSATFNNDGTKVIFTDEWGGGGRPRCRASDPRNYGADAIYDIVDGKLVFRSYFKIPAPQAVTENCVAHNGSVVPVPGRDVFVQAWYQGGLSVIDFTDSSNPVEIAFFDRGPTNPDKLVTGGFWSTYFYDGRIYGSEITRGLDVLTLEPSKFITANEISAAALAKADPVFNPQQQFAMTWPDAPVVALAYVDQLSRNGALDAGLESQLRETLTAARTALDQAGPAGDRDALARRLGALAGSVAAARDAAGRNAERRDALSQTLKALASKLQ</sequence>
<dbReference type="InterPro" id="IPR012347">
    <property type="entry name" value="Ferritin-like"/>
</dbReference>
<accession>A0ABV6RQU7</accession>
<name>A0ABV6RQU7_9GAMM</name>
<proteinExistence type="predicted"/>
<dbReference type="Pfam" id="PF03713">
    <property type="entry name" value="DUF305"/>
    <property type="match status" value="1"/>
</dbReference>
<evidence type="ECO:0000313" key="3">
    <source>
        <dbReference type="EMBL" id="MFC0679354.1"/>
    </source>
</evidence>
<dbReference type="PANTHER" id="PTHR36933">
    <property type="entry name" value="SLL0788 PROTEIN"/>
    <property type="match status" value="1"/>
</dbReference>
<feature type="compositionally biased region" description="Low complexity" evidence="1">
    <location>
        <begin position="345"/>
        <end position="359"/>
    </location>
</feature>
<feature type="region of interest" description="Disordered" evidence="1">
    <location>
        <begin position="145"/>
        <end position="220"/>
    </location>
</feature>
<feature type="domain" description="DUF305" evidence="2">
    <location>
        <begin position="281"/>
        <end position="444"/>
    </location>
</feature>
<dbReference type="Proteomes" id="UP001589896">
    <property type="component" value="Unassembled WGS sequence"/>
</dbReference>
<protein>
    <submittedName>
        <fullName evidence="3">DUF305 domain-containing protein</fullName>
    </submittedName>
</protein>
<dbReference type="Gene3D" id="1.20.1260.10">
    <property type="match status" value="1"/>
</dbReference>
<dbReference type="PANTHER" id="PTHR36933:SF1">
    <property type="entry name" value="SLL0788 PROTEIN"/>
    <property type="match status" value="1"/>
</dbReference>
<dbReference type="SUPFAM" id="SSF75011">
    <property type="entry name" value="3-carboxy-cis,cis-mucoante lactonizing enzyme"/>
    <property type="match status" value="1"/>
</dbReference>
<reference evidence="3 4" key="1">
    <citation type="submission" date="2024-09" db="EMBL/GenBank/DDBJ databases">
        <authorList>
            <person name="Sun Q."/>
            <person name="Mori K."/>
        </authorList>
    </citation>
    <scope>NUCLEOTIDE SEQUENCE [LARGE SCALE GENOMIC DNA]</scope>
    <source>
        <strain evidence="3 4">KCTC 23076</strain>
    </source>
</reference>
<dbReference type="EMBL" id="JBHLTG010000003">
    <property type="protein sequence ID" value="MFC0679354.1"/>
    <property type="molecule type" value="Genomic_DNA"/>
</dbReference>
<feature type="region of interest" description="Disordered" evidence="1">
    <location>
        <begin position="480"/>
        <end position="511"/>
    </location>
</feature>
<feature type="region of interest" description="Disordered" evidence="1">
    <location>
        <begin position="338"/>
        <end position="359"/>
    </location>
</feature>
<feature type="region of interest" description="Disordered" evidence="1">
    <location>
        <begin position="1"/>
        <end position="21"/>
    </location>
</feature>
<gene>
    <name evidence="3" type="ORF">ACFFGH_16080</name>
</gene>